<dbReference type="GO" id="GO:0005886">
    <property type="term" value="C:plasma membrane"/>
    <property type="evidence" value="ECO:0007669"/>
    <property type="project" value="InterPro"/>
</dbReference>
<protein>
    <submittedName>
        <fullName evidence="2">Lipopolysaccharide export system protein</fullName>
    </submittedName>
</protein>
<dbReference type="NCBIfam" id="TIGR04409">
    <property type="entry name" value="LptC_YrbK"/>
    <property type="match status" value="1"/>
</dbReference>
<evidence type="ECO:0000313" key="3">
    <source>
        <dbReference type="Proteomes" id="UP000027059"/>
    </source>
</evidence>
<keyword evidence="1" id="KW-0812">Transmembrane</keyword>
<dbReference type="HOGENOM" id="CLU_1394847_0_0_0"/>
<reference evidence="3" key="1">
    <citation type="submission" date="2014-02" db="EMBL/GenBank/DDBJ databases">
        <title>Complete genome sequence and comparative genomic analysis of the nitrogen-fixing bacterium Leptospirillum ferriphilum YSK.</title>
        <authorList>
            <person name="Guo X."/>
            <person name="Yin H."/>
            <person name="Liang Y."/>
            <person name="Hu Q."/>
            <person name="Ma L."/>
            <person name="Xiao Y."/>
            <person name="Zhang X."/>
            <person name="Qiu G."/>
            <person name="Liu X."/>
        </authorList>
    </citation>
    <scope>NUCLEOTIDE SEQUENCE [LARGE SCALE GENOMIC DNA]</scope>
    <source>
        <strain evidence="3">YSK</strain>
    </source>
</reference>
<dbReference type="Proteomes" id="UP000027059">
    <property type="component" value="Chromosome"/>
</dbReference>
<organism evidence="2 3">
    <name type="scientific">Leptospirillum ferriphilum YSK</name>
    <dbReference type="NCBI Taxonomy" id="1441628"/>
    <lineage>
        <taxon>Bacteria</taxon>
        <taxon>Pseudomonadati</taxon>
        <taxon>Nitrospirota</taxon>
        <taxon>Nitrospiria</taxon>
        <taxon>Nitrospirales</taxon>
        <taxon>Nitrospiraceae</taxon>
        <taxon>Leptospirillum</taxon>
    </lineage>
</organism>
<evidence type="ECO:0000256" key="1">
    <source>
        <dbReference type="SAM" id="Phobius"/>
    </source>
</evidence>
<keyword evidence="1" id="KW-0472">Membrane</keyword>
<dbReference type="Gene3D" id="2.60.450.10">
    <property type="entry name" value="Lipopolysaccharide (LPS) transport protein A like domain"/>
    <property type="match status" value="1"/>
</dbReference>
<name>A0A059XU80_9BACT</name>
<sequence length="216" mass="24677">MASLANGRGSLRRPSRFFGGSVRRGERLFRSRFFVLGISAVPIVLTLLYMGFIAHRHLQQRGTVPVDSHPLPEAEVLIRHFHYSRTVDGKTKWFVEAERASLGKDETQTRIWDLKARIRVRRDLKLVVTGEKGVIDQVRHRFYVEKVTRPVAARFSNGLTVISSHLNYVDRTDQIRTDGHVIILGPNMIIQGKGLKSVPRNQMFRIDRKVHAVFAG</sequence>
<keyword evidence="3" id="KW-1185">Reference proteome</keyword>
<dbReference type="Pfam" id="PF06835">
    <property type="entry name" value="LptC"/>
    <property type="match status" value="1"/>
</dbReference>
<dbReference type="GO" id="GO:0015221">
    <property type="term" value="F:lipopolysaccharide transmembrane transporter activity"/>
    <property type="evidence" value="ECO:0007669"/>
    <property type="project" value="InterPro"/>
</dbReference>
<accession>A0A059XU80</accession>
<keyword evidence="1" id="KW-1133">Transmembrane helix</keyword>
<reference evidence="2 3" key="2">
    <citation type="journal article" date="2015" name="Biomed. Res. Int.">
        <title>Effects of Arsenite Resistance on the Growth and Functional Gene Expression of Leptospirillum ferriphilum and Acidithiobacillus thiooxidans in Pure Culture and Coculture.</title>
        <authorList>
            <person name="Jiang H."/>
            <person name="Liang Y."/>
            <person name="Yin H."/>
            <person name="Xiao Y."/>
            <person name="Guo X."/>
            <person name="Xu Y."/>
            <person name="Hu Q."/>
            <person name="Liu H."/>
            <person name="Liu X."/>
        </authorList>
    </citation>
    <scope>NUCLEOTIDE SEQUENCE [LARGE SCALE GENOMIC DNA]</scope>
    <source>
        <strain evidence="2 3">YSK</strain>
    </source>
</reference>
<dbReference type="InterPro" id="IPR026265">
    <property type="entry name" value="LptC"/>
</dbReference>
<gene>
    <name evidence="2" type="ORF">Y981_05235</name>
</gene>
<feature type="transmembrane region" description="Helical" evidence="1">
    <location>
        <begin position="33"/>
        <end position="52"/>
    </location>
</feature>
<proteinExistence type="predicted"/>
<dbReference type="AlphaFoldDB" id="A0A059XU80"/>
<dbReference type="KEGG" id="lfp:Y981_05235"/>
<dbReference type="EMBL" id="CP007243">
    <property type="protein sequence ID" value="AIA30388.1"/>
    <property type="molecule type" value="Genomic_DNA"/>
</dbReference>
<evidence type="ECO:0000313" key="2">
    <source>
        <dbReference type="EMBL" id="AIA30388.1"/>
    </source>
</evidence>
<dbReference type="InterPro" id="IPR010664">
    <property type="entry name" value="LipoPS_assembly_LptC-rel"/>
</dbReference>